<dbReference type="EMBL" id="JACHJY010000011">
    <property type="protein sequence ID" value="MBB4985901.1"/>
    <property type="molecule type" value="Genomic_DNA"/>
</dbReference>
<feature type="transmembrane region" description="Helical" evidence="1">
    <location>
        <begin position="20"/>
        <end position="38"/>
    </location>
</feature>
<keyword evidence="1" id="KW-0472">Membrane</keyword>
<dbReference type="AlphaFoldDB" id="A0A7W7U745"/>
<evidence type="ECO:0000256" key="1">
    <source>
        <dbReference type="SAM" id="Phobius"/>
    </source>
</evidence>
<evidence type="ECO:0000313" key="2">
    <source>
        <dbReference type="EMBL" id="MBB4985901.1"/>
    </source>
</evidence>
<dbReference type="Proteomes" id="UP000582643">
    <property type="component" value="Unassembled WGS sequence"/>
</dbReference>
<name>A0A7W7U745_9ACTN</name>
<accession>A0A7W7U745</accession>
<evidence type="ECO:0000313" key="3">
    <source>
        <dbReference type="Proteomes" id="UP000582643"/>
    </source>
</evidence>
<dbReference type="RefSeq" id="WP_116160449.1">
    <property type="nucleotide sequence ID" value="NZ_JACHJY010000011.1"/>
</dbReference>
<reference evidence="2 3" key="1">
    <citation type="submission" date="2020-08" db="EMBL/GenBank/DDBJ databases">
        <title>Genomic Encyclopedia of Type Strains, Phase III (KMG-III): the genomes of soil and plant-associated and newly described type strains.</title>
        <authorList>
            <person name="Whitman W."/>
        </authorList>
    </citation>
    <scope>NUCLEOTIDE SEQUENCE [LARGE SCALE GENOMIC DNA]</scope>
    <source>
        <strain evidence="2 3">SFB5A</strain>
    </source>
</reference>
<proteinExistence type="predicted"/>
<keyword evidence="1" id="KW-0812">Transmembrane</keyword>
<sequence length="114" mass="12918">MPDFAQFGPPPRLGPDLGFLGWVSALALVVTVLVVVELRRRKAAFARLTRGRHRAEELWSHGWYCHRCGTVHFEGVPGEDRTPLTLQRFRERVWEHGGYGDLAAEQRAVDPARS</sequence>
<keyword evidence="1" id="KW-1133">Transmembrane helix</keyword>
<keyword evidence="3" id="KW-1185">Reference proteome</keyword>
<protein>
    <submittedName>
        <fullName evidence="2">Uncharacterized protein</fullName>
    </submittedName>
</protein>
<gene>
    <name evidence="2" type="ORF">GGE06_006863</name>
</gene>
<comment type="caution">
    <text evidence="2">The sequence shown here is derived from an EMBL/GenBank/DDBJ whole genome shotgun (WGS) entry which is preliminary data.</text>
</comment>
<organism evidence="2 3">
    <name type="scientific">Streptomyces nymphaeiformis</name>
    <dbReference type="NCBI Taxonomy" id="2663842"/>
    <lineage>
        <taxon>Bacteria</taxon>
        <taxon>Bacillati</taxon>
        <taxon>Actinomycetota</taxon>
        <taxon>Actinomycetes</taxon>
        <taxon>Kitasatosporales</taxon>
        <taxon>Streptomycetaceae</taxon>
        <taxon>Streptomyces</taxon>
    </lineage>
</organism>